<name>A0A840QQU3_9BACI</name>
<dbReference type="InterPro" id="IPR054381">
    <property type="entry name" value="CydS"/>
</dbReference>
<feature type="transmembrane region" description="Helical" evidence="1">
    <location>
        <begin position="6"/>
        <end position="24"/>
    </location>
</feature>
<dbReference type="EMBL" id="JACHHB010000007">
    <property type="protein sequence ID" value="MBB5173708.1"/>
    <property type="molecule type" value="Genomic_DNA"/>
</dbReference>
<proteinExistence type="predicted"/>
<sequence length="45" mass="5261">MNDFLILVAPIFVVLFALAIFFIWSGNTKEPYRDETELKESRPND</sequence>
<dbReference type="AlphaFoldDB" id="A0A840QQU3"/>
<protein>
    <submittedName>
        <fullName evidence="2">Nitrogen fixation-related uncharacterized protein</fullName>
    </submittedName>
</protein>
<organism evidence="2 3">
    <name type="scientific">Texcoconibacillus texcoconensis</name>
    <dbReference type="NCBI Taxonomy" id="1095777"/>
    <lineage>
        <taxon>Bacteria</taxon>
        <taxon>Bacillati</taxon>
        <taxon>Bacillota</taxon>
        <taxon>Bacilli</taxon>
        <taxon>Bacillales</taxon>
        <taxon>Bacillaceae</taxon>
        <taxon>Texcoconibacillus</taxon>
    </lineage>
</organism>
<evidence type="ECO:0000256" key="1">
    <source>
        <dbReference type="SAM" id="Phobius"/>
    </source>
</evidence>
<evidence type="ECO:0000313" key="3">
    <source>
        <dbReference type="Proteomes" id="UP000551878"/>
    </source>
</evidence>
<reference evidence="2 3" key="1">
    <citation type="submission" date="2020-08" db="EMBL/GenBank/DDBJ databases">
        <title>Genomic Encyclopedia of Type Strains, Phase IV (KMG-IV): sequencing the most valuable type-strain genomes for metagenomic binning, comparative biology and taxonomic classification.</title>
        <authorList>
            <person name="Goeker M."/>
        </authorList>
    </citation>
    <scope>NUCLEOTIDE SEQUENCE [LARGE SCALE GENOMIC DNA]</scope>
    <source>
        <strain evidence="2 3">DSM 24696</strain>
    </source>
</reference>
<dbReference type="Proteomes" id="UP000551878">
    <property type="component" value="Unassembled WGS sequence"/>
</dbReference>
<keyword evidence="1" id="KW-0472">Membrane</keyword>
<keyword evidence="1" id="KW-1133">Transmembrane helix</keyword>
<dbReference type="Pfam" id="PF22282">
    <property type="entry name" value="CydS"/>
    <property type="match status" value="1"/>
</dbReference>
<keyword evidence="3" id="KW-1185">Reference proteome</keyword>
<dbReference type="RefSeq" id="WP_184664145.1">
    <property type="nucleotide sequence ID" value="NZ_JACHHB010000007.1"/>
</dbReference>
<gene>
    <name evidence="2" type="ORF">HNQ41_001897</name>
</gene>
<accession>A0A840QQU3</accession>
<keyword evidence="1" id="KW-0812">Transmembrane</keyword>
<comment type="caution">
    <text evidence="2">The sequence shown here is derived from an EMBL/GenBank/DDBJ whole genome shotgun (WGS) entry which is preliminary data.</text>
</comment>
<evidence type="ECO:0000313" key="2">
    <source>
        <dbReference type="EMBL" id="MBB5173708.1"/>
    </source>
</evidence>